<evidence type="ECO:0000256" key="1">
    <source>
        <dbReference type="ARBA" id="ARBA00009175"/>
    </source>
</evidence>
<dbReference type="InterPro" id="IPR050682">
    <property type="entry name" value="ModA/WtpA"/>
</dbReference>
<evidence type="ECO:0000256" key="5">
    <source>
        <dbReference type="SAM" id="SignalP"/>
    </source>
</evidence>
<dbReference type="STRING" id="665004.AC529_12525"/>
<keyword evidence="2 4" id="KW-0479">Metal-binding</keyword>
<dbReference type="PIRSF" id="PIRSF004846">
    <property type="entry name" value="ModA"/>
    <property type="match status" value="1"/>
</dbReference>
<dbReference type="SUPFAM" id="SSF53850">
    <property type="entry name" value="Periplasmic binding protein-like II"/>
    <property type="match status" value="1"/>
</dbReference>
<dbReference type="EMBL" id="LGEM01000092">
    <property type="protein sequence ID" value="KUP96348.1"/>
    <property type="molecule type" value="Genomic_DNA"/>
</dbReference>
<dbReference type="InterPro" id="IPR005950">
    <property type="entry name" value="ModA"/>
</dbReference>
<feature type="binding site" evidence="4">
    <location>
        <position position="66"/>
    </location>
    <ligand>
        <name>molybdate</name>
        <dbReference type="ChEBI" id="CHEBI:36264"/>
    </ligand>
</feature>
<dbReference type="Pfam" id="PF13531">
    <property type="entry name" value="SBP_bac_11"/>
    <property type="match status" value="1"/>
</dbReference>
<dbReference type="Proteomes" id="UP000074382">
    <property type="component" value="Unassembled WGS sequence"/>
</dbReference>
<name>A0A147KGG2_THECS</name>
<feature type="binding site" evidence="4">
    <location>
        <position position="169"/>
    </location>
    <ligand>
        <name>molybdate</name>
        <dbReference type="ChEBI" id="CHEBI:36264"/>
    </ligand>
</feature>
<accession>A0A147KGG2</accession>
<evidence type="ECO:0000313" key="6">
    <source>
        <dbReference type="EMBL" id="KUP96348.1"/>
    </source>
</evidence>
<evidence type="ECO:0000256" key="4">
    <source>
        <dbReference type="PIRSR" id="PIRSR004846-1"/>
    </source>
</evidence>
<dbReference type="NCBIfam" id="TIGR01256">
    <property type="entry name" value="modA"/>
    <property type="match status" value="1"/>
</dbReference>
<reference evidence="7" key="1">
    <citation type="journal article" date="2017" name="Acta Aliment.">
        <title>Plant polysaccharide degrading enzyme system of Thermpbifida cellulosilytica TB100 revealed by de novo genome project data.</title>
        <authorList>
            <person name="Toth A."/>
            <person name="Baka E."/>
            <person name="Luzics S."/>
            <person name="Bata-Vidacs I."/>
            <person name="Nagy I."/>
            <person name="Balint B."/>
            <person name="Herceg R."/>
            <person name="Olasz F."/>
            <person name="Wilk T."/>
            <person name="Nagy T."/>
            <person name="Kriszt B."/>
            <person name="Nagy I."/>
            <person name="Kukolya J."/>
        </authorList>
    </citation>
    <scope>NUCLEOTIDE SEQUENCE [LARGE SCALE GENOMIC DNA]</scope>
    <source>
        <strain evidence="7">TB100</strain>
    </source>
</reference>
<comment type="similarity">
    <text evidence="1">Belongs to the bacterial solute-binding protein ModA family.</text>
</comment>
<evidence type="ECO:0000256" key="2">
    <source>
        <dbReference type="ARBA" id="ARBA00022723"/>
    </source>
</evidence>
<dbReference type="Gene3D" id="3.40.190.10">
    <property type="entry name" value="Periplasmic binding protein-like II"/>
    <property type="match status" value="2"/>
</dbReference>
<proteinExistence type="inferred from homology"/>
<organism evidence="6 7">
    <name type="scientific">Thermobifida cellulosilytica TB100</name>
    <dbReference type="NCBI Taxonomy" id="665004"/>
    <lineage>
        <taxon>Bacteria</taxon>
        <taxon>Bacillati</taxon>
        <taxon>Actinomycetota</taxon>
        <taxon>Actinomycetes</taxon>
        <taxon>Streptosporangiales</taxon>
        <taxon>Nocardiopsidaceae</taxon>
        <taxon>Thermobifida</taxon>
    </lineage>
</organism>
<feature type="binding site" evidence="4">
    <location>
        <position position="38"/>
    </location>
    <ligand>
        <name>molybdate</name>
        <dbReference type="ChEBI" id="CHEBI:36264"/>
    </ligand>
</feature>
<dbReference type="PANTHER" id="PTHR30632:SF0">
    <property type="entry name" value="SULFATE-BINDING PROTEIN"/>
    <property type="match status" value="1"/>
</dbReference>
<dbReference type="OrthoDB" id="9785015at2"/>
<sequence length="251" mass="25298">MRLSRLAAPLCVALAACACAPGTSEQDGRTLTVFAAASLTEVFGGLGERFEEEHPGVTVEFSFAGSSALAEQLVRGASADVFASADTATMDRVVDGVGVSLGPEVFARNTLQIAVPPDNPAGVGSLDDLAADGVAVVLCAEEVPCGAASRTVLEAAGVAVEPVSWEEDVKAALTRVRLGEADAALVYRTDVLSAGGGVLGVDFPESGEAVNDYAIGVVDGGPEPGLAAEWIALVASPEGEKVLTDAGFVLP</sequence>
<dbReference type="RefSeq" id="WP_068753562.1">
    <property type="nucleotide sequence ID" value="NZ_KQ950180.1"/>
</dbReference>
<comment type="caution">
    <text evidence="6">The sequence shown here is derived from an EMBL/GenBank/DDBJ whole genome shotgun (WGS) entry which is preliminary data.</text>
</comment>
<keyword evidence="3 5" id="KW-0732">Signal</keyword>
<dbReference type="PANTHER" id="PTHR30632">
    <property type="entry name" value="MOLYBDATE-BINDING PERIPLASMIC PROTEIN"/>
    <property type="match status" value="1"/>
</dbReference>
<dbReference type="GO" id="GO:0046872">
    <property type="term" value="F:metal ion binding"/>
    <property type="evidence" value="ECO:0007669"/>
    <property type="project" value="UniProtKB-KW"/>
</dbReference>
<gene>
    <name evidence="6" type="ORF">AC529_12525</name>
</gene>
<dbReference type="GO" id="GO:0015689">
    <property type="term" value="P:molybdate ion transport"/>
    <property type="evidence" value="ECO:0007669"/>
    <property type="project" value="InterPro"/>
</dbReference>
<dbReference type="PATRIC" id="fig|665004.4.peg.857"/>
<dbReference type="CDD" id="cd13538">
    <property type="entry name" value="PBP2_ModA_like_1"/>
    <property type="match status" value="1"/>
</dbReference>
<feature type="chain" id="PRO_5039318712" evidence="5">
    <location>
        <begin position="19"/>
        <end position="251"/>
    </location>
</feature>
<dbReference type="PROSITE" id="PS51257">
    <property type="entry name" value="PROKAR_LIPOPROTEIN"/>
    <property type="match status" value="1"/>
</dbReference>
<dbReference type="AlphaFoldDB" id="A0A147KGG2"/>
<protein>
    <submittedName>
        <fullName evidence="6">Molybdate-binding protein</fullName>
    </submittedName>
</protein>
<evidence type="ECO:0000256" key="3">
    <source>
        <dbReference type="ARBA" id="ARBA00022729"/>
    </source>
</evidence>
<dbReference type="GO" id="GO:0030973">
    <property type="term" value="F:molybdate ion binding"/>
    <property type="evidence" value="ECO:0007669"/>
    <property type="project" value="TreeGrafter"/>
</dbReference>
<feature type="binding site" evidence="4">
    <location>
        <position position="187"/>
    </location>
    <ligand>
        <name>molybdate</name>
        <dbReference type="ChEBI" id="CHEBI:36264"/>
    </ligand>
</feature>
<evidence type="ECO:0000313" key="7">
    <source>
        <dbReference type="Proteomes" id="UP000074382"/>
    </source>
</evidence>
<feature type="signal peptide" evidence="5">
    <location>
        <begin position="1"/>
        <end position="18"/>
    </location>
</feature>
<keyword evidence="4" id="KW-0500">Molybdenum</keyword>
<keyword evidence="7" id="KW-1185">Reference proteome</keyword>